<feature type="non-terminal residue" evidence="2">
    <location>
        <position position="1"/>
    </location>
</feature>
<organism evidence="2 3">
    <name type="scientific">Coprinopsis marcescibilis</name>
    <name type="common">Agaric fungus</name>
    <name type="synonym">Psathyrella marcescibilis</name>
    <dbReference type="NCBI Taxonomy" id="230819"/>
    <lineage>
        <taxon>Eukaryota</taxon>
        <taxon>Fungi</taxon>
        <taxon>Dikarya</taxon>
        <taxon>Basidiomycota</taxon>
        <taxon>Agaricomycotina</taxon>
        <taxon>Agaricomycetes</taxon>
        <taxon>Agaricomycetidae</taxon>
        <taxon>Agaricales</taxon>
        <taxon>Agaricineae</taxon>
        <taxon>Psathyrellaceae</taxon>
        <taxon>Coprinopsis</taxon>
    </lineage>
</organism>
<evidence type="ECO:0000256" key="1">
    <source>
        <dbReference type="SAM" id="MobiDB-lite"/>
    </source>
</evidence>
<accession>A0A5C3L033</accession>
<dbReference type="AlphaFoldDB" id="A0A5C3L033"/>
<dbReference type="Proteomes" id="UP000307440">
    <property type="component" value="Unassembled WGS sequence"/>
</dbReference>
<reference evidence="2 3" key="1">
    <citation type="journal article" date="2019" name="Nat. Ecol. Evol.">
        <title>Megaphylogeny resolves global patterns of mushroom evolution.</title>
        <authorList>
            <person name="Varga T."/>
            <person name="Krizsan K."/>
            <person name="Foldi C."/>
            <person name="Dima B."/>
            <person name="Sanchez-Garcia M."/>
            <person name="Sanchez-Ramirez S."/>
            <person name="Szollosi G.J."/>
            <person name="Szarkandi J.G."/>
            <person name="Papp V."/>
            <person name="Albert L."/>
            <person name="Andreopoulos W."/>
            <person name="Angelini C."/>
            <person name="Antonin V."/>
            <person name="Barry K.W."/>
            <person name="Bougher N.L."/>
            <person name="Buchanan P."/>
            <person name="Buyck B."/>
            <person name="Bense V."/>
            <person name="Catcheside P."/>
            <person name="Chovatia M."/>
            <person name="Cooper J."/>
            <person name="Damon W."/>
            <person name="Desjardin D."/>
            <person name="Finy P."/>
            <person name="Geml J."/>
            <person name="Haridas S."/>
            <person name="Hughes K."/>
            <person name="Justo A."/>
            <person name="Karasinski D."/>
            <person name="Kautmanova I."/>
            <person name="Kiss B."/>
            <person name="Kocsube S."/>
            <person name="Kotiranta H."/>
            <person name="LaButti K.M."/>
            <person name="Lechner B.E."/>
            <person name="Liimatainen K."/>
            <person name="Lipzen A."/>
            <person name="Lukacs Z."/>
            <person name="Mihaltcheva S."/>
            <person name="Morgado L.N."/>
            <person name="Niskanen T."/>
            <person name="Noordeloos M.E."/>
            <person name="Ohm R.A."/>
            <person name="Ortiz-Santana B."/>
            <person name="Ovrebo C."/>
            <person name="Racz N."/>
            <person name="Riley R."/>
            <person name="Savchenko A."/>
            <person name="Shiryaev A."/>
            <person name="Soop K."/>
            <person name="Spirin V."/>
            <person name="Szebenyi C."/>
            <person name="Tomsovsky M."/>
            <person name="Tulloss R.E."/>
            <person name="Uehling J."/>
            <person name="Grigoriev I.V."/>
            <person name="Vagvolgyi C."/>
            <person name="Papp T."/>
            <person name="Martin F.M."/>
            <person name="Miettinen O."/>
            <person name="Hibbett D.S."/>
            <person name="Nagy L.G."/>
        </authorList>
    </citation>
    <scope>NUCLEOTIDE SEQUENCE [LARGE SCALE GENOMIC DNA]</scope>
    <source>
        <strain evidence="2 3">CBS 121175</strain>
    </source>
</reference>
<sequence>PDTAAGKGQYAAQIDAWSTEHGPTRKPNEHRPYPLTPGTSPVASGECWTCGRPSH</sequence>
<dbReference type="OrthoDB" id="3260975at2759"/>
<keyword evidence="3" id="KW-1185">Reference proteome</keyword>
<protein>
    <submittedName>
        <fullName evidence="2">Uncharacterized protein</fullName>
    </submittedName>
</protein>
<proteinExistence type="predicted"/>
<feature type="non-terminal residue" evidence="2">
    <location>
        <position position="55"/>
    </location>
</feature>
<evidence type="ECO:0000313" key="3">
    <source>
        <dbReference type="Proteomes" id="UP000307440"/>
    </source>
</evidence>
<name>A0A5C3L033_COPMA</name>
<evidence type="ECO:0000313" key="2">
    <source>
        <dbReference type="EMBL" id="TFK21578.1"/>
    </source>
</evidence>
<feature type="compositionally biased region" description="Basic and acidic residues" evidence="1">
    <location>
        <begin position="22"/>
        <end position="32"/>
    </location>
</feature>
<dbReference type="EMBL" id="ML210264">
    <property type="protein sequence ID" value="TFK21578.1"/>
    <property type="molecule type" value="Genomic_DNA"/>
</dbReference>
<feature type="region of interest" description="Disordered" evidence="1">
    <location>
        <begin position="1"/>
        <end position="55"/>
    </location>
</feature>
<gene>
    <name evidence="2" type="ORF">FA15DRAFT_562588</name>
</gene>